<protein>
    <recommendedName>
        <fullName evidence="3">DUF2218 domain-containing protein</fullName>
    </recommendedName>
</protein>
<reference evidence="1 2" key="1">
    <citation type="submission" date="2016-12" db="EMBL/GenBank/DDBJ databases">
        <title>Comparative genomics of Bartonella apis.</title>
        <authorList>
            <person name="Engel P."/>
        </authorList>
    </citation>
    <scope>NUCLEOTIDE SEQUENCE [LARGE SCALE GENOMIC DNA]</scope>
    <source>
        <strain evidence="1 2">PEB0149</strain>
    </source>
</reference>
<evidence type="ECO:0008006" key="3">
    <source>
        <dbReference type="Google" id="ProtNLM"/>
    </source>
</evidence>
<accession>A0A1R0F9L0</accession>
<dbReference type="InterPro" id="IPR014543">
    <property type="entry name" value="UCP028291"/>
</dbReference>
<dbReference type="PIRSF" id="PIRSF028291">
    <property type="entry name" value="UCP028291"/>
    <property type="match status" value="1"/>
</dbReference>
<dbReference type="RefSeq" id="WP_075868778.1">
    <property type="nucleotide sequence ID" value="NZ_CALYQA010000004.1"/>
</dbReference>
<evidence type="ECO:0000313" key="1">
    <source>
        <dbReference type="EMBL" id="OLY43673.1"/>
    </source>
</evidence>
<dbReference type="Proteomes" id="UP000187344">
    <property type="component" value="Unassembled WGS sequence"/>
</dbReference>
<dbReference type="OrthoDB" id="9806511at2"/>
<sequence>MTIRSRAIIETENASKYLQQLAKHWSHKFPDMTSSEKEAHIPFSDDVTIDMFAEKSSLVVQIMSPNEFEAIKAEGIFDQHILRFAFKEKLTIDWHRETLP</sequence>
<proteinExistence type="predicted"/>
<evidence type="ECO:0000313" key="2">
    <source>
        <dbReference type="Proteomes" id="UP000187344"/>
    </source>
</evidence>
<dbReference type="EMBL" id="LXYT01000001">
    <property type="protein sequence ID" value="OLY43673.1"/>
    <property type="molecule type" value="Genomic_DNA"/>
</dbReference>
<keyword evidence="2" id="KW-1185">Reference proteome</keyword>
<gene>
    <name evidence="1" type="ORF">PEB0149_011060</name>
</gene>
<name>A0A1R0F9L0_9HYPH</name>
<comment type="caution">
    <text evidence="1">The sequence shown here is derived from an EMBL/GenBank/DDBJ whole genome shotgun (WGS) entry which is preliminary data.</text>
</comment>
<organism evidence="1 2">
    <name type="scientific">Bartonella apis</name>
    <dbReference type="NCBI Taxonomy" id="1686310"/>
    <lineage>
        <taxon>Bacteria</taxon>
        <taxon>Pseudomonadati</taxon>
        <taxon>Pseudomonadota</taxon>
        <taxon>Alphaproteobacteria</taxon>
        <taxon>Hyphomicrobiales</taxon>
        <taxon>Bartonellaceae</taxon>
        <taxon>Bartonella</taxon>
    </lineage>
</organism>
<dbReference type="GeneID" id="92992199"/>
<dbReference type="AlphaFoldDB" id="A0A1R0F9L0"/>
<dbReference type="Pfam" id="PF09981">
    <property type="entry name" value="DUF2218"/>
    <property type="match status" value="1"/>
</dbReference>
<dbReference type="Gene3D" id="3.30.310.50">
    <property type="entry name" value="Alpha-D-phosphohexomutase, C-terminal domain"/>
    <property type="match status" value="1"/>
</dbReference>